<protein>
    <submittedName>
        <fullName evidence="1">Uncharacterized protein</fullName>
    </submittedName>
</protein>
<name>A0A9P8TPB0_WICPI</name>
<organism evidence="1 2">
    <name type="scientific">Wickerhamomyces pijperi</name>
    <name type="common">Yeast</name>
    <name type="synonym">Pichia pijperi</name>
    <dbReference type="NCBI Taxonomy" id="599730"/>
    <lineage>
        <taxon>Eukaryota</taxon>
        <taxon>Fungi</taxon>
        <taxon>Dikarya</taxon>
        <taxon>Ascomycota</taxon>
        <taxon>Saccharomycotina</taxon>
        <taxon>Saccharomycetes</taxon>
        <taxon>Phaffomycetales</taxon>
        <taxon>Wickerhamomycetaceae</taxon>
        <taxon>Wickerhamomyces</taxon>
    </lineage>
</organism>
<accession>A0A9P8TPB0</accession>
<proteinExistence type="predicted"/>
<reference evidence="1" key="1">
    <citation type="journal article" date="2021" name="Open Biol.">
        <title>Shared evolutionary footprints suggest mitochondrial oxidative damage underlies multiple complex I losses in fungi.</title>
        <authorList>
            <person name="Schikora-Tamarit M.A."/>
            <person name="Marcet-Houben M."/>
            <person name="Nosek J."/>
            <person name="Gabaldon T."/>
        </authorList>
    </citation>
    <scope>NUCLEOTIDE SEQUENCE</scope>
    <source>
        <strain evidence="1">CBS2887</strain>
    </source>
</reference>
<reference evidence="1" key="2">
    <citation type="submission" date="2021-01" db="EMBL/GenBank/DDBJ databases">
        <authorList>
            <person name="Schikora-Tamarit M.A."/>
        </authorList>
    </citation>
    <scope>NUCLEOTIDE SEQUENCE</scope>
    <source>
        <strain evidence="1">CBS2887</strain>
    </source>
</reference>
<dbReference type="AlphaFoldDB" id="A0A9P8TPB0"/>
<keyword evidence="2" id="KW-1185">Reference proteome</keyword>
<gene>
    <name evidence="1" type="ORF">WICPIJ_003355</name>
</gene>
<evidence type="ECO:0000313" key="1">
    <source>
        <dbReference type="EMBL" id="KAH3685671.1"/>
    </source>
</evidence>
<dbReference type="EMBL" id="JAEUBG010001843">
    <property type="protein sequence ID" value="KAH3685671.1"/>
    <property type="molecule type" value="Genomic_DNA"/>
</dbReference>
<evidence type="ECO:0000313" key="2">
    <source>
        <dbReference type="Proteomes" id="UP000774326"/>
    </source>
</evidence>
<sequence>MKSTLRVQNTPWTSWLKLMSFAQVVAKKSKNWFKPSAPIGPFVFIKGTFNSLFSIASSPLLNKKTIKGLLDLENSCLNNGSFSELKVMTPLFNLFMNCLECLKFSGIGNTKKFCNLNFFEYLTKSFNPKEFKLFSNNWFFGMTRISSDSFKTLEEESILALTLVSDKRTELSSCCNKNEGVRSSACKPSVFISLSGIGEENPRDIEESKHK</sequence>
<comment type="caution">
    <text evidence="1">The sequence shown here is derived from an EMBL/GenBank/DDBJ whole genome shotgun (WGS) entry which is preliminary data.</text>
</comment>
<dbReference type="Proteomes" id="UP000774326">
    <property type="component" value="Unassembled WGS sequence"/>
</dbReference>